<protein>
    <submittedName>
        <fullName evidence="1">Uncharacterized protein</fullName>
    </submittedName>
</protein>
<accession>A0ACC2I0Q8</accession>
<dbReference type="EMBL" id="JAPHNI010000680">
    <property type="protein sequence ID" value="KAJ8108912.1"/>
    <property type="molecule type" value="Genomic_DNA"/>
</dbReference>
<name>A0ACC2I0Q8_9PLEO</name>
<proteinExistence type="predicted"/>
<keyword evidence="2" id="KW-1185">Reference proteome</keyword>
<organism evidence="1 2">
    <name type="scientific">Boeremia exigua</name>
    <dbReference type="NCBI Taxonomy" id="749465"/>
    <lineage>
        <taxon>Eukaryota</taxon>
        <taxon>Fungi</taxon>
        <taxon>Dikarya</taxon>
        <taxon>Ascomycota</taxon>
        <taxon>Pezizomycotina</taxon>
        <taxon>Dothideomycetes</taxon>
        <taxon>Pleosporomycetidae</taxon>
        <taxon>Pleosporales</taxon>
        <taxon>Pleosporineae</taxon>
        <taxon>Didymellaceae</taxon>
        <taxon>Boeremia</taxon>
    </lineage>
</organism>
<gene>
    <name evidence="1" type="ORF">OPT61_g7842</name>
</gene>
<comment type="caution">
    <text evidence="1">The sequence shown here is derived from an EMBL/GenBank/DDBJ whole genome shotgun (WGS) entry which is preliminary data.</text>
</comment>
<dbReference type="Proteomes" id="UP001153331">
    <property type="component" value="Unassembled WGS sequence"/>
</dbReference>
<evidence type="ECO:0000313" key="1">
    <source>
        <dbReference type="EMBL" id="KAJ8108912.1"/>
    </source>
</evidence>
<evidence type="ECO:0000313" key="2">
    <source>
        <dbReference type="Proteomes" id="UP001153331"/>
    </source>
</evidence>
<sequence>MDLSAGVQEPKEIGSFKATSRHMTPYDLVGVLSIWPKVDLEAVCSSKTWPDRDDPALENQFVYLISKFSWKREQ</sequence>
<reference evidence="1" key="1">
    <citation type="submission" date="2022-11" db="EMBL/GenBank/DDBJ databases">
        <title>Genome Sequence of Boeremia exigua.</title>
        <authorList>
            <person name="Buettner E."/>
        </authorList>
    </citation>
    <scope>NUCLEOTIDE SEQUENCE</scope>
    <source>
        <strain evidence="1">CU02</strain>
    </source>
</reference>